<keyword evidence="2" id="KW-0445">Lipid transport</keyword>
<dbReference type="GO" id="GO:0008289">
    <property type="term" value="F:lipid binding"/>
    <property type="evidence" value="ECO:0007669"/>
    <property type="project" value="UniProtKB-KW"/>
</dbReference>
<name>A0A7S3PF00_9STRA</name>
<feature type="domain" description="START" evidence="5">
    <location>
        <begin position="97"/>
        <end position="283"/>
    </location>
</feature>
<keyword evidence="3" id="KW-0446">Lipid-binding</keyword>
<organism evidence="6">
    <name type="scientific">Aplanochytrium stocchinoi</name>
    <dbReference type="NCBI Taxonomy" id="215587"/>
    <lineage>
        <taxon>Eukaryota</taxon>
        <taxon>Sar</taxon>
        <taxon>Stramenopiles</taxon>
        <taxon>Bigyra</taxon>
        <taxon>Labyrinthulomycetes</taxon>
        <taxon>Thraustochytrida</taxon>
        <taxon>Thraustochytriidae</taxon>
        <taxon>Aplanochytrium</taxon>
    </lineage>
</organism>
<evidence type="ECO:0000259" key="5">
    <source>
        <dbReference type="PROSITE" id="PS50848"/>
    </source>
</evidence>
<dbReference type="EMBL" id="HBIN01003232">
    <property type="protein sequence ID" value="CAE0431878.1"/>
    <property type="molecule type" value="Transcribed_RNA"/>
</dbReference>
<keyword evidence="1" id="KW-0813">Transport</keyword>
<dbReference type="InterPro" id="IPR043556">
    <property type="entry name" value="StARD5/6"/>
</dbReference>
<dbReference type="InterPro" id="IPR023393">
    <property type="entry name" value="START-like_dom_sf"/>
</dbReference>
<dbReference type="PANTHER" id="PTHR46374:SF1">
    <property type="entry name" value="START DOMAIN-CONTAINING PROTEIN"/>
    <property type="match status" value="1"/>
</dbReference>
<protein>
    <recommendedName>
        <fullName evidence="5">START domain-containing protein</fullName>
    </recommendedName>
</protein>
<dbReference type="PROSITE" id="PS50848">
    <property type="entry name" value="START"/>
    <property type="match status" value="1"/>
</dbReference>
<evidence type="ECO:0000256" key="4">
    <source>
        <dbReference type="ARBA" id="ARBA00024750"/>
    </source>
</evidence>
<sequence>MTTEIEVQEATLDKARISLIVAKENHAKATAEIEENANEYANEKYGKVKSVARESQMPSSQKWYNFWERASRIPKDEKYETCKGENMKYKTIVKRNKELVKSLAGETEGWSSVSNKGGIKIEVSGDRDVGAAKLYRATVKIPVSPRQLLVTQVRAPILGETDDSLVYMREHYNFVGGKTSLVHSVRKLAPIGSVSLRDYFDLTNWEEEEDGTIYYTSQSVKVDVGKLPGTVHGQNLLYGMIMKPAKVSSGGGFLSGSKEVDGTELTVFSQTNFNGWLPSAVVNWYAPSLLAAQIRSAENAAKAIIDDGSDSKMIRKYVDRELDDEEEQ</sequence>
<evidence type="ECO:0000256" key="2">
    <source>
        <dbReference type="ARBA" id="ARBA00023055"/>
    </source>
</evidence>
<gene>
    <name evidence="6" type="ORF">ASTO00021_LOCUS2214</name>
</gene>
<dbReference type="GO" id="GO:0006869">
    <property type="term" value="P:lipid transport"/>
    <property type="evidence" value="ECO:0007669"/>
    <property type="project" value="UniProtKB-KW"/>
</dbReference>
<evidence type="ECO:0000256" key="1">
    <source>
        <dbReference type="ARBA" id="ARBA00022448"/>
    </source>
</evidence>
<reference evidence="6" key="1">
    <citation type="submission" date="2021-01" db="EMBL/GenBank/DDBJ databases">
        <authorList>
            <person name="Corre E."/>
            <person name="Pelletier E."/>
            <person name="Niang G."/>
            <person name="Scheremetjew M."/>
            <person name="Finn R."/>
            <person name="Kale V."/>
            <person name="Holt S."/>
            <person name="Cochrane G."/>
            <person name="Meng A."/>
            <person name="Brown T."/>
            <person name="Cohen L."/>
        </authorList>
    </citation>
    <scope>NUCLEOTIDE SEQUENCE</scope>
    <source>
        <strain evidence="6">GSBS06</strain>
    </source>
</reference>
<dbReference type="PANTHER" id="PTHR46374">
    <property type="entry name" value="PROTEIN CBG07384"/>
    <property type="match status" value="1"/>
</dbReference>
<comment type="function">
    <text evidence="4">May be involved in the intracellular transport of sterols or other lipids. May bind cholesterol or other sterols.</text>
</comment>
<dbReference type="SUPFAM" id="SSF55961">
    <property type="entry name" value="Bet v1-like"/>
    <property type="match status" value="1"/>
</dbReference>
<evidence type="ECO:0000256" key="3">
    <source>
        <dbReference type="ARBA" id="ARBA00023121"/>
    </source>
</evidence>
<proteinExistence type="predicted"/>
<dbReference type="Pfam" id="PF01852">
    <property type="entry name" value="START"/>
    <property type="match status" value="1"/>
</dbReference>
<dbReference type="Gene3D" id="3.30.530.20">
    <property type="match status" value="1"/>
</dbReference>
<accession>A0A7S3PF00</accession>
<evidence type="ECO:0000313" key="6">
    <source>
        <dbReference type="EMBL" id="CAE0431878.1"/>
    </source>
</evidence>
<dbReference type="AlphaFoldDB" id="A0A7S3PF00"/>
<dbReference type="InterPro" id="IPR002913">
    <property type="entry name" value="START_lipid-bd_dom"/>
</dbReference>